<proteinExistence type="inferred from homology"/>
<feature type="compositionally biased region" description="Low complexity" evidence="5">
    <location>
        <begin position="39"/>
        <end position="72"/>
    </location>
</feature>
<evidence type="ECO:0000256" key="5">
    <source>
        <dbReference type="SAM" id="MobiDB-lite"/>
    </source>
</evidence>
<evidence type="ECO:0000256" key="6">
    <source>
        <dbReference type="SAM" id="SignalP"/>
    </source>
</evidence>
<dbReference type="InterPro" id="IPR017853">
    <property type="entry name" value="GH"/>
</dbReference>
<evidence type="ECO:0000256" key="1">
    <source>
        <dbReference type="ARBA" id="ARBA00007754"/>
    </source>
</evidence>
<dbReference type="RefSeq" id="WP_140010494.1">
    <property type="nucleotide sequence ID" value="NZ_JBHMDG010000004.1"/>
</dbReference>
<feature type="region of interest" description="Disordered" evidence="5">
    <location>
        <begin position="22"/>
        <end position="94"/>
    </location>
</feature>
<gene>
    <name evidence="8" type="ORF">ACFFRI_04270</name>
</gene>
<evidence type="ECO:0000256" key="4">
    <source>
        <dbReference type="PROSITE-ProRule" id="PRU01100"/>
    </source>
</evidence>
<organism evidence="8 9">
    <name type="scientific">Nocardioides plantarum</name>
    <dbReference type="NCBI Taxonomy" id="29299"/>
    <lineage>
        <taxon>Bacteria</taxon>
        <taxon>Bacillati</taxon>
        <taxon>Actinomycetota</taxon>
        <taxon>Actinomycetes</taxon>
        <taxon>Propionibacteriales</taxon>
        <taxon>Nocardioidaceae</taxon>
        <taxon>Nocardioides</taxon>
    </lineage>
</organism>
<dbReference type="EMBL" id="JBHMDG010000004">
    <property type="protein sequence ID" value="MFB9312252.1"/>
    <property type="molecule type" value="Genomic_DNA"/>
</dbReference>
<feature type="compositionally biased region" description="Low complexity" evidence="5">
    <location>
        <begin position="81"/>
        <end position="91"/>
    </location>
</feature>
<sequence length="420" mass="44090">MARALLAAVFGVVMCVLAVLPGSGHDGSAPTAADRRTATAETPDPSVTEPSSPASSAPTSATTSAPSTDPEPTTQPPQTTPPDQDCTPDVPLVDGDATPEAVCLAATLDDWRTSGRYGLGQQLNVSNADYLAPLDELQPERPAVVGFDLDELALGETYDFATPPLQSLLELNEEGVVLTASWHTLNPGTGGDSYDKGWQDLGALLSPGNAAYDAFWRDVDAKIELLQRLQTGDDGRFAPAAVVFRPLHEANGDWFWWAQGTDPSTYRKLYAAIQQRAAEAGVHNVVWGWSANAVNDDRITDPLTILPDRVDLVGVDSYEEMADKTSQADRLDLSGLAQLAGRVPRAAVTEAGPHGSSSGAWDPARVAPSAAADGVSPAYVMMWFDDGDGSDGSTGKKQLGSLRGGPELLSTCPDGVCSTS</sequence>
<accession>A0ABV5K682</accession>
<feature type="chain" id="PRO_5046201119" evidence="6">
    <location>
        <begin position="19"/>
        <end position="420"/>
    </location>
</feature>
<comment type="caution">
    <text evidence="8">The sequence shown here is derived from an EMBL/GenBank/DDBJ whole genome shotgun (WGS) entry which is preliminary data.</text>
</comment>
<dbReference type="PROSITE" id="PS51764">
    <property type="entry name" value="GH26"/>
    <property type="match status" value="1"/>
</dbReference>
<keyword evidence="9" id="KW-1185">Reference proteome</keyword>
<dbReference type="PANTHER" id="PTHR40079">
    <property type="entry name" value="MANNAN ENDO-1,4-BETA-MANNOSIDASE E-RELATED"/>
    <property type="match status" value="1"/>
</dbReference>
<feature type="domain" description="GH26" evidence="7">
    <location>
        <begin position="99"/>
        <end position="412"/>
    </location>
</feature>
<dbReference type="PRINTS" id="PR00739">
    <property type="entry name" value="GLHYDRLASE26"/>
</dbReference>
<feature type="active site" description="Proton donor" evidence="4">
    <location>
        <position position="249"/>
    </location>
</feature>
<dbReference type="Proteomes" id="UP001589750">
    <property type="component" value="Unassembled WGS sequence"/>
</dbReference>
<dbReference type="Pfam" id="PF02156">
    <property type="entry name" value="Glyco_hydro_26"/>
    <property type="match status" value="1"/>
</dbReference>
<evidence type="ECO:0000256" key="2">
    <source>
        <dbReference type="ARBA" id="ARBA00022801"/>
    </source>
</evidence>
<keyword evidence="3 4" id="KW-0326">Glycosidase</keyword>
<name>A0ABV5K682_9ACTN</name>
<keyword evidence="6" id="KW-0732">Signal</keyword>
<evidence type="ECO:0000313" key="9">
    <source>
        <dbReference type="Proteomes" id="UP001589750"/>
    </source>
</evidence>
<dbReference type="InterPro" id="IPR000805">
    <property type="entry name" value="Glyco_hydro_26"/>
</dbReference>
<dbReference type="SUPFAM" id="SSF51445">
    <property type="entry name" value="(Trans)glycosidases"/>
    <property type="match status" value="1"/>
</dbReference>
<feature type="signal peptide" evidence="6">
    <location>
        <begin position="1"/>
        <end position="18"/>
    </location>
</feature>
<protein>
    <submittedName>
        <fullName evidence="8">Glycosyl hydrolase</fullName>
    </submittedName>
</protein>
<evidence type="ECO:0000259" key="7">
    <source>
        <dbReference type="PROSITE" id="PS51764"/>
    </source>
</evidence>
<dbReference type="Gene3D" id="3.20.20.80">
    <property type="entry name" value="Glycosidases"/>
    <property type="match status" value="1"/>
</dbReference>
<dbReference type="InterPro" id="IPR022790">
    <property type="entry name" value="GH26_dom"/>
</dbReference>
<reference evidence="8 9" key="1">
    <citation type="submission" date="2024-09" db="EMBL/GenBank/DDBJ databases">
        <authorList>
            <person name="Sun Q."/>
            <person name="Mori K."/>
        </authorList>
    </citation>
    <scope>NUCLEOTIDE SEQUENCE [LARGE SCALE GENOMIC DNA]</scope>
    <source>
        <strain evidence="8 9">JCM 9626</strain>
    </source>
</reference>
<feature type="active site" description="Nucleophile" evidence="4">
    <location>
        <position position="350"/>
    </location>
</feature>
<keyword evidence="2 4" id="KW-0378">Hydrolase</keyword>
<comment type="similarity">
    <text evidence="1 4">Belongs to the glycosyl hydrolase 26 family.</text>
</comment>
<evidence type="ECO:0000256" key="3">
    <source>
        <dbReference type="ARBA" id="ARBA00023295"/>
    </source>
</evidence>
<dbReference type="PANTHER" id="PTHR40079:SF4">
    <property type="entry name" value="GH26 DOMAIN-CONTAINING PROTEIN-RELATED"/>
    <property type="match status" value="1"/>
</dbReference>
<dbReference type="GO" id="GO:0016787">
    <property type="term" value="F:hydrolase activity"/>
    <property type="evidence" value="ECO:0007669"/>
    <property type="project" value="UniProtKB-KW"/>
</dbReference>
<evidence type="ECO:0000313" key="8">
    <source>
        <dbReference type="EMBL" id="MFB9312252.1"/>
    </source>
</evidence>